<proteinExistence type="predicted"/>
<dbReference type="RefSeq" id="WP_382178103.1">
    <property type="nucleotide sequence ID" value="NZ_JBHRXX010000009.1"/>
</dbReference>
<evidence type="ECO:0000313" key="2">
    <source>
        <dbReference type="Proteomes" id="UP001595729"/>
    </source>
</evidence>
<keyword evidence="2" id="KW-1185">Reference proteome</keyword>
<gene>
    <name evidence="1" type="ORF">ACFOPI_20510</name>
</gene>
<dbReference type="Proteomes" id="UP001595729">
    <property type="component" value="Unassembled WGS sequence"/>
</dbReference>
<reference evidence="2" key="1">
    <citation type="journal article" date="2019" name="Int. J. Syst. Evol. Microbiol.">
        <title>The Global Catalogue of Microorganisms (GCM) 10K type strain sequencing project: providing services to taxonomists for standard genome sequencing and annotation.</title>
        <authorList>
            <consortium name="The Broad Institute Genomics Platform"/>
            <consortium name="The Broad Institute Genome Sequencing Center for Infectious Disease"/>
            <person name="Wu L."/>
            <person name="Ma J."/>
        </authorList>
    </citation>
    <scope>NUCLEOTIDE SEQUENCE [LARGE SCALE GENOMIC DNA]</scope>
    <source>
        <strain evidence="2">KCTC 42501</strain>
    </source>
</reference>
<comment type="caution">
    <text evidence="1">The sequence shown here is derived from an EMBL/GenBank/DDBJ whole genome shotgun (WGS) entry which is preliminary data.</text>
</comment>
<protein>
    <submittedName>
        <fullName evidence="1">Uncharacterized protein</fullName>
    </submittedName>
</protein>
<accession>A0ABV7W897</accession>
<sequence length="42" mass="4947">MYLRVRGDDEGFGVPLFWAAHPRLRDTVDDFESLLPWRIALD</sequence>
<organism evidence="1 2">
    <name type="scientific">Hydrogenophaga luteola</name>
    <dbReference type="NCBI Taxonomy" id="1591122"/>
    <lineage>
        <taxon>Bacteria</taxon>
        <taxon>Pseudomonadati</taxon>
        <taxon>Pseudomonadota</taxon>
        <taxon>Betaproteobacteria</taxon>
        <taxon>Burkholderiales</taxon>
        <taxon>Comamonadaceae</taxon>
        <taxon>Hydrogenophaga</taxon>
    </lineage>
</organism>
<evidence type="ECO:0000313" key="1">
    <source>
        <dbReference type="EMBL" id="MFC3685989.1"/>
    </source>
</evidence>
<dbReference type="EMBL" id="JBHRXX010000009">
    <property type="protein sequence ID" value="MFC3685989.1"/>
    <property type="molecule type" value="Genomic_DNA"/>
</dbReference>
<name>A0ABV7W897_9BURK</name>